<proteinExistence type="predicted"/>
<keyword evidence="4" id="KW-1185">Reference proteome</keyword>
<feature type="transmembrane region" description="Helical" evidence="2">
    <location>
        <begin position="92"/>
        <end position="113"/>
    </location>
</feature>
<comment type="caution">
    <text evidence="3">The sequence shown here is derived from an EMBL/GenBank/DDBJ whole genome shotgun (WGS) entry which is preliminary data.</text>
</comment>
<feature type="region of interest" description="Disordered" evidence="1">
    <location>
        <begin position="117"/>
        <end position="176"/>
    </location>
</feature>
<dbReference type="Proteomes" id="UP001344906">
    <property type="component" value="Unassembled WGS sequence"/>
</dbReference>
<accession>A0ABQ6FWJ4</accession>
<evidence type="ECO:0000313" key="3">
    <source>
        <dbReference type="EMBL" id="GLV58090.1"/>
    </source>
</evidence>
<organism evidence="3 4">
    <name type="scientific">Dictyobacter halimunensis</name>
    <dbReference type="NCBI Taxonomy" id="3026934"/>
    <lineage>
        <taxon>Bacteria</taxon>
        <taxon>Bacillati</taxon>
        <taxon>Chloroflexota</taxon>
        <taxon>Ktedonobacteria</taxon>
        <taxon>Ktedonobacterales</taxon>
        <taxon>Dictyobacteraceae</taxon>
        <taxon>Dictyobacter</taxon>
    </lineage>
</organism>
<dbReference type="EMBL" id="BSRI01000002">
    <property type="protein sequence ID" value="GLV58090.1"/>
    <property type="molecule type" value="Genomic_DNA"/>
</dbReference>
<protein>
    <submittedName>
        <fullName evidence="3">Uncharacterized protein</fullName>
    </submittedName>
</protein>
<evidence type="ECO:0000256" key="2">
    <source>
        <dbReference type="SAM" id="Phobius"/>
    </source>
</evidence>
<keyword evidence="2" id="KW-0812">Transmembrane</keyword>
<reference evidence="3 4" key="1">
    <citation type="submission" date="2023-02" db="EMBL/GenBank/DDBJ databases">
        <title>Dictyobacter halimunensis sp. nov., a new member of the class Ktedonobacteria from forest soil in a geothermal area.</title>
        <authorList>
            <person name="Rachmania M.K."/>
            <person name="Ningsih F."/>
            <person name="Sakai Y."/>
            <person name="Yabe S."/>
            <person name="Yokota A."/>
            <person name="Sjamsuridzal W."/>
        </authorList>
    </citation>
    <scope>NUCLEOTIDE SEQUENCE [LARGE SCALE GENOMIC DNA]</scope>
    <source>
        <strain evidence="3 4">S3.2.2.5</strain>
    </source>
</reference>
<keyword evidence="2" id="KW-0472">Membrane</keyword>
<evidence type="ECO:0000313" key="4">
    <source>
        <dbReference type="Proteomes" id="UP001344906"/>
    </source>
</evidence>
<name>A0ABQ6FWJ4_9CHLR</name>
<sequence>MVLMSGDKIMSFYDENTLDGQSALPYRPYEQYGPYVDAVPATEYSPSPYYQQNLQQALPPPARTAPSEKIPGRTPRLPKAEALALARKWKRALVAGSLVAFSVLSGLVFTNAVSANSNQQMPANNNNNNTNVTTPSDNGGFFNGNNNNNQGQDQGGYGFGNNNSTQQPAISGTHAS</sequence>
<keyword evidence="2" id="KW-1133">Transmembrane helix</keyword>
<feature type="compositionally biased region" description="Polar residues" evidence="1">
    <location>
        <begin position="164"/>
        <end position="176"/>
    </location>
</feature>
<evidence type="ECO:0000256" key="1">
    <source>
        <dbReference type="SAM" id="MobiDB-lite"/>
    </source>
</evidence>
<feature type="compositionally biased region" description="Low complexity" evidence="1">
    <location>
        <begin position="117"/>
        <end position="152"/>
    </location>
</feature>
<gene>
    <name evidence="3" type="ORF">KDH_49240</name>
</gene>